<dbReference type="SUPFAM" id="SSF53167">
    <property type="entry name" value="Purine and uridine phosphorylases"/>
    <property type="match status" value="1"/>
</dbReference>
<evidence type="ECO:0000259" key="7">
    <source>
        <dbReference type="Pfam" id="PF01048"/>
    </source>
</evidence>
<sequence length="279" mass="30547">MEGHLERSDYRQPTGLEGKRQYHIACGPGDVPSTVIVPGDQGRVPLIVSELANARLIADNRGLITYRGRYRDVDVGVTSTGMGGPSAAIAYEELINLGVTVLIRVGSVAGLQPELEEGDLVIPYACVRDDGVSRYYVPENYPAAASPPVYQALIQAAGEMGYRFHTGINWTHSAFYARTPEYFDQWVRKRVVSMEMEAAALMVVASLRGVHSGFIGTVYANRYRQSRSERVDLSVDSPSRDVIQRGVRASIRIALEAARLLAHQLQSGSPDGKNERGEP</sequence>
<reference evidence="8 9" key="1">
    <citation type="journal article" date="2024" name="Front. Microbiol.">
        <title>Novel thermophilic genera Geochorda gen. nov. and Carboxydochorda gen. nov. from the deep terrestrial subsurface reveal the ecophysiological diversity in the class Limnochordia.</title>
        <authorList>
            <person name="Karnachuk O.V."/>
            <person name="Lukina A.P."/>
            <person name="Avakyan M.R."/>
            <person name="Kadnikov V.V."/>
            <person name="Begmatov S."/>
            <person name="Beletsky A.V."/>
            <person name="Vlasova K.G."/>
            <person name="Novikov A.A."/>
            <person name="Shcherbakova V.A."/>
            <person name="Mardanov A.V."/>
            <person name="Ravin N.V."/>
        </authorList>
    </citation>
    <scope>NUCLEOTIDE SEQUENCE [LARGE SCALE GENOMIC DNA]</scope>
    <source>
        <strain evidence="8 9">L945</strain>
    </source>
</reference>
<dbReference type="InterPro" id="IPR035994">
    <property type="entry name" value="Nucleoside_phosphorylase_sf"/>
</dbReference>
<dbReference type="Proteomes" id="UP001332192">
    <property type="component" value="Chromosome"/>
</dbReference>
<dbReference type="CDD" id="cd17767">
    <property type="entry name" value="UP_EcUdp-like"/>
    <property type="match status" value="1"/>
</dbReference>
<accession>A0ABZ1BU48</accession>
<keyword evidence="9" id="KW-1185">Reference proteome</keyword>
<evidence type="ECO:0000256" key="6">
    <source>
        <dbReference type="ARBA" id="ARBA00048447"/>
    </source>
</evidence>
<evidence type="ECO:0000256" key="2">
    <source>
        <dbReference type="ARBA" id="ARBA00011888"/>
    </source>
</evidence>
<dbReference type="Pfam" id="PF01048">
    <property type="entry name" value="PNP_UDP_1"/>
    <property type="match status" value="1"/>
</dbReference>
<evidence type="ECO:0000256" key="4">
    <source>
        <dbReference type="ARBA" id="ARBA00022676"/>
    </source>
</evidence>
<dbReference type="EC" id="2.4.2.3" evidence="2"/>
<dbReference type="PROSITE" id="PS01232">
    <property type="entry name" value="PNP_UDP_1"/>
    <property type="match status" value="1"/>
</dbReference>
<feature type="domain" description="Nucleoside phosphorylase" evidence="7">
    <location>
        <begin position="35"/>
        <end position="248"/>
    </location>
</feature>
<evidence type="ECO:0000256" key="5">
    <source>
        <dbReference type="ARBA" id="ARBA00022679"/>
    </source>
</evidence>
<evidence type="ECO:0000256" key="1">
    <source>
        <dbReference type="ARBA" id="ARBA00010456"/>
    </source>
</evidence>
<dbReference type="EMBL" id="CP141615">
    <property type="protein sequence ID" value="WRP16294.1"/>
    <property type="molecule type" value="Genomic_DNA"/>
</dbReference>
<protein>
    <recommendedName>
        <fullName evidence="3">Uridine phosphorylase</fullName>
        <ecNumber evidence="2">2.4.2.3</ecNumber>
    </recommendedName>
</protein>
<dbReference type="InterPro" id="IPR018016">
    <property type="entry name" value="Nucleoside_phosphorylase_CS"/>
</dbReference>
<dbReference type="PANTHER" id="PTHR43691">
    <property type="entry name" value="URIDINE PHOSPHORYLASE"/>
    <property type="match status" value="1"/>
</dbReference>
<dbReference type="RefSeq" id="WP_324715566.1">
    <property type="nucleotide sequence ID" value="NZ_CP141615.1"/>
</dbReference>
<evidence type="ECO:0000313" key="8">
    <source>
        <dbReference type="EMBL" id="WRP16294.1"/>
    </source>
</evidence>
<gene>
    <name evidence="8" type="ORF">U7230_09285</name>
</gene>
<proteinExistence type="inferred from homology"/>
<name>A0ABZ1BU48_9FIRM</name>
<dbReference type="PANTHER" id="PTHR43691:SF11">
    <property type="entry name" value="FI09636P-RELATED"/>
    <property type="match status" value="1"/>
</dbReference>
<comment type="similarity">
    <text evidence="1">Belongs to the PNP/UDP phosphorylase family.</text>
</comment>
<comment type="catalytic activity">
    <reaction evidence="6">
        <text>uridine + phosphate = alpha-D-ribose 1-phosphate + uracil</text>
        <dbReference type="Rhea" id="RHEA:24388"/>
        <dbReference type="ChEBI" id="CHEBI:16704"/>
        <dbReference type="ChEBI" id="CHEBI:17568"/>
        <dbReference type="ChEBI" id="CHEBI:43474"/>
        <dbReference type="ChEBI" id="CHEBI:57720"/>
        <dbReference type="EC" id="2.4.2.3"/>
    </reaction>
</comment>
<dbReference type="InterPro" id="IPR000845">
    <property type="entry name" value="Nucleoside_phosphorylase_d"/>
</dbReference>
<keyword evidence="5" id="KW-0808">Transferase</keyword>
<organism evidence="8 9">
    <name type="scientific">Carboxydichorda subterranea</name>
    <dbReference type="NCBI Taxonomy" id="3109565"/>
    <lineage>
        <taxon>Bacteria</taxon>
        <taxon>Bacillati</taxon>
        <taxon>Bacillota</taxon>
        <taxon>Limnochordia</taxon>
        <taxon>Limnochordales</taxon>
        <taxon>Geochordaceae</taxon>
        <taxon>Carboxydichorda</taxon>
    </lineage>
</organism>
<dbReference type="Gene3D" id="3.40.50.1580">
    <property type="entry name" value="Nucleoside phosphorylase domain"/>
    <property type="match status" value="1"/>
</dbReference>
<evidence type="ECO:0000313" key="9">
    <source>
        <dbReference type="Proteomes" id="UP001332192"/>
    </source>
</evidence>
<evidence type="ECO:0000256" key="3">
    <source>
        <dbReference type="ARBA" id="ARBA00021980"/>
    </source>
</evidence>
<keyword evidence="4" id="KW-0328">Glycosyltransferase</keyword>